<gene>
    <name evidence="7" type="ORF">DOTSEDRAFT_35913</name>
</gene>
<dbReference type="Pfam" id="PF07690">
    <property type="entry name" value="MFS_1"/>
    <property type="match status" value="1"/>
</dbReference>
<evidence type="ECO:0000313" key="7">
    <source>
        <dbReference type="EMBL" id="EME43709.1"/>
    </source>
</evidence>
<sequence length="328" mass="34816">MGTQTLTVDAPALELDDLQSRSQNDLNIELAPKANEEEKTLASTGPSVVTVEPPKLSTRKAWITILQLCGNAFINSFGAGVLIVCLPVISTDLDLPRNLLLWPTSVTSLASASCQLIAGSVADVLGPKTPNSVGSFLQSVLIIATGFAADAYQLIIFRALLGVASSIFTTSARAILSRNIERGRLRNFAFAAIVLSFPLGAGLGLVLGGIYAEKSSWRIAYWSSGAVGLLLSISGVFTLPSGPGKHVSWSEVRRRLATEIDWVGAIIASTALALLSYVFALLSASTEYIHRPVNAVLLATSLALIPAFAMWMQRREKKGLPALIPNSL</sequence>
<dbReference type="OMA" id="KAWITIL"/>
<proteinExistence type="predicted"/>
<dbReference type="AlphaFoldDB" id="M2Y628"/>
<reference evidence="8" key="1">
    <citation type="journal article" date="2012" name="PLoS Genet.">
        <title>The genomes of the fungal plant pathogens Cladosporium fulvum and Dothistroma septosporum reveal adaptation to different hosts and lifestyles but also signatures of common ancestry.</title>
        <authorList>
            <person name="de Wit P.J.G.M."/>
            <person name="van der Burgt A."/>
            <person name="Oekmen B."/>
            <person name="Stergiopoulos I."/>
            <person name="Abd-Elsalam K.A."/>
            <person name="Aerts A.L."/>
            <person name="Bahkali A.H."/>
            <person name="Beenen H.G."/>
            <person name="Chettri P."/>
            <person name="Cox M.P."/>
            <person name="Datema E."/>
            <person name="de Vries R.P."/>
            <person name="Dhillon B."/>
            <person name="Ganley A.R."/>
            <person name="Griffiths S.A."/>
            <person name="Guo Y."/>
            <person name="Hamelin R.C."/>
            <person name="Henrissat B."/>
            <person name="Kabir M.S."/>
            <person name="Jashni M.K."/>
            <person name="Kema G."/>
            <person name="Klaubauf S."/>
            <person name="Lapidus A."/>
            <person name="Levasseur A."/>
            <person name="Lindquist E."/>
            <person name="Mehrabi R."/>
            <person name="Ohm R.A."/>
            <person name="Owen T.J."/>
            <person name="Salamov A."/>
            <person name="Schwelm A."/>
            <person name="Schijlen E."/>
            <person name="Sun H."/>
            <person name="van den Burg H.A."/>
            <person name="van Ham R.C.H.J."/>
            <person name="Zhang S."/>
            <person name="Goodwin S.B."/>
            <person name="Grigoriev I.V."/>
            <person name="Collemare J."/>
            <person name="Bradshaw R.E."/>
        </authorList>
    </citation>
    <scope>NUCLEOTIDE SEQUENCE [LARGE SCALE GENOMIC DNA]</scope>
    <source>
        <strain evidence="8">NZE10 / CBS 128990</strain>
    </source>
</reference>
<evidence type="ECO:0000256" key="5">
    <source>
        <dbReference type="SAM" id="Phobius"/>
    </source>
</evidence>
<accession>M2Y628</accession>
<reference evidence="7 8" key="2">
    <citation type="journal article" date="2012" name="PLoS Pathog.">
        <title>Diverse lifestyles and strategies of plant pathogenesis encoded in the genomes of eighteen Dothideomycetes fungi.</title>
        <authorList>
            <person name="Ohm R.A."/>
            <person name="Feau N."/>
            <person name="Henrissat B."/>
            <person name="Schoch C.L."/>
            <person name="Horwitz B.A."/>
            <person name="Barry K.W."/>
            <person name="Condon B.J."/>
            <person name="Copeland A.C."/>
            <person name="Dhillon B."/>
            <person name="Glaser F."/>
            <person name="Hesse C.N."/>
            <person name="Kosti I."/>
            <person name="LaButti K."/>
            <person name="Lindquist E.A."/>
            <person name="Lucas S."/>
            <person name="Salamov A.A."/>
            <person name="Bradshaw R.E."/>
            <person name="Ciuffetti L."/>
            <person name="Hamelin R.C."/>
            <person name="Kema G.H.J."/>
            <person name="Lawrence C."/>
            <person name="Scott J.A."/>
            <person name="Spatafora J.W."/>
            <person name="Turgeon B.G."/>
            <person name="de Wit P.J.G.M."/>
            <person name="Zhong S."/>
            <person name="Goodwin S.B."/>
            <person name="Grigoriev I.V."/>
        </authorList>
    </citation>
    <scope>NUCLEOTIDE SEQUENCE [LARGE SCALE GENOMIC DNA]</scope>
    <source>
        <strain evidence="8">NZE10 / CBS 128990</strain>
    </source>
</reference>
<evidence type="ECO:0000256" key="3">
    <source>
        <dbReference type="ARBA" id="ARBA00022989"/>
    </source>
</evidence>
<evidence type="ECO:0000313" key="8">
    <source>
        <dbReference type="Proteomes" id="UP000016933"/>
    </source>
</evidence>
<keyword evidence="2 5" id="KW-0812">Transmembrane</keyword>
<dbReference type="InterPro" id="IPR011701">
    <property type="entry name" value="MFS"/>
</dbReference>
<dbReference type="PANTHER" id="PTHR42718:SF10">
    <property type="entry name" value="TRANSPORTER, PUTATIVE (AFU_ORTHOLOGUE AFUA_8G06760)-RELATED"/>
    <property type="match status" value="1"/>
</dbReference>
<dbReference type="Gene3D" id="1.20.1250.20">
    <property type="entry name" value="MFS general substrate transporter like domains"/>
    <property type="match status" value="1"/>
</dbReference>
<feature type="transmembrane region" description="Helical" evidence="5">
    <location>
        <begin position="65"/>
        <end position="89"/>
    </location>
</feature>
<feature type="transmembrane region" description="Helical" evidence="5">
    <location>
        <begin position="219"/>
        <end position="239"/>
    </location>
</feature>
<dbReference type="EMBL" id="KB446540">
    <property type="protein sequence ID" value="EME43709.1"/>
    <property type="molecule type" value="Genomic_DNA"/>
</dbReference>
<dbReference type="HOGENOM" id="CLU_070111_0_0_1"/>
<name>M2Y628_DOTSN</name>
<feature type="domain" description="Major facilitator superfamily (MFS) profile" evidence="6">
    <location>
        <begin position="64"/>
        <end position="328"/>
    </location>
</feature>
<keyword evidence="8" id="KW-1185">Reference proteome</keyword>
<keyword evidence="4 5" id="KW-0472">Membrane</keyword>
<feature type="transmembrane region" description="Helical" evidence="5">
    <location>
        <begin position="292"/>
        <end position="311"/>
    </location>
</feature>
<evidence type="ECO:0000256" key="4">
    <source>
        <dbReference type="ARBA" id="ARBA00023136"/>
    </source>
</evidence>
<dbReference type="InterPro" id="IPR020846">
    <property type="entry name" value="MFS_dom"/>
</dbReference>
<keyword evidence="3 5" id="KW-1133">Transmembrane helix</keyword>
<evidence type="ECO:0000256" key="2">
    <source>
        <dbReference type="ARBA" id="ARBA00022692"/>
    </source>
</evidence>
<evidence type="ECO:0000259" key="6">
    <source>
        <dbReference type="PROSITE" id="PS50850"/>
    </source>
</evidence>
<dbReference type="OrthoDB" id="2130629at2759"/>
<organism evidence="7 8">
    <name type="scientific">Dothistroma septosporum (strain NZE10 / CBS 128990)</name>
    <name type="common">Red band needle blight fungus</name>
    <name type="synonym">Mycosphaerella pini</name>
    <dbReference type="NCBI Taxonomy" id="675120"/>
    <lineage>
        <taxon>Eukaryota</taxon>
        <taxon>Fungi</taxon>
        <taxon>Dikarya</taxon>
        <taxon>Ascomycota</taxon>
        <taxon>Pezizomycotina</taxon>
        <taxon>Dothideomycetes</taxon>
        <taxon>Dothideomycetidae</taxon>
        <taxon>Mycosphaerellales</taxon>
        <taxon>Mycosphaerellaceae</taxon>
        <taxon>Dothistroma</taxon>
    </lineage>
</organism>
<feature type="transmembrane region" description="Helical" evidence="5">
    <location>
        <begin position="188"/>
        <end position="207"/>
    </location>
</feature>
<feature type="transmembrane region" description="Helical" evidence="5">
    <location>
        <begin position="155"/>
        <end position="176"/>
    </location>
</feature>
<evidence type="ECO:0000256" key="1">
    <source>
        <dbReference type="ARBA" id="ARBA00004141"/>
    </source>
</evidence>
<dbReference type="Proteomes" id="UP000016933">
    <property type="component" value="Unassembled WGS sequence"/>
</dbReference>
<protein>
    <recommendedName>
        <fullName evidence="6">Major facilitator superfamily (MFS) profile domain-containing protein</fullName>
    </recommendedName>
</protein>
<dbReference type="GO" id="GO:0022857">
    <property type="term" value="F:transmembrane transporter activity"/>
    <property type="evidence" value="ECO:0007669"/>
    <property type="project" value="InterPro"/>
</dbReference>
<dbReference type="PANTHER" id="PTHR42718">
    <property type="entry name" value="MAJOR FACILITATOR SUPERFAMILY MULTIDRUG TRANSPORTER MFSC"/>
    <property type="match status" value="1"/>
</dbReference>
<dbReference type="SUPFAM" id="SSF103473">
    <property type="entry name" value="MFS general substrate transporter"/>
    <property type="match status" value="1"/>
</dbReference>
<comment type="subcellular location">
    <subcellularLocation>
        <location evidence="1">Membrane</location>
        <topology evidence="1">Multi-pass membrane protein</topology>
    </subcellularLocation>
</comment>
<dbReference type="eggNOG" id="KOG0254">
    <property type="taxonomic scope" value="Eukaryota"/>
</dbReference>
<dbReference type="PROSITE" id="PS50850">
    <property type="entry name" value="MFS"/>
    <property type="match status" value="1"/>
</dbReference>
<dbReference type="GO" id="GO:0016020">
    <property type="term" value="C:membrane"/>
    <property type="evidence" value="ECO:0007669"/>
    <property type="project" value="UniProtKB-SubCell"/>
</dbReference>
<feature type="transmembrane region" description="Helical" evidence="5">
    <location>
        <begin position="260"/>
        <end position="280"/>
    </location>
</feature>
<dbReference type="InterPro" id="IPR036259">
    <property type="entry name" value="MFS_trans_sf"/>
</dbReference>